<keyword evidence="2" id="KW-0808">Transferase</keyword>
<dbReference type="AlphaFoldDB" id="X0WAH8"/>
<evidence type="ECO:0000256" key="1">
    <source>
        <dbReference type="ARBA" id="ARBA00012519"/>
    </source>
</evidence>
<dbReference type="PANTHER" id="PTHR43793:SF2">
    <property type="entry name" value="BIFUNCTIONAL PROTEIN HLDE"/>
    <property type="match status" value="1"/>
</dbReference>
<evidence type="ECO:0000256" key="6">
    <source>
        <dbReference type="ARBA" id="ARBA00023277"/>
    </source>
</evidence>
<name>X0WAH8_9ZZZZ</name>
<keyword evidence="5" id="KW-0067">ATP-binding</keyword>
<evidence type="ECO:0000256" key="3">
    <source>
        <dbReference type="ARBA" id="ARBA00022695"/>
    </source>
</evidence>
<protein>
    <recommendedName>
        <fullName evidence="1">D-glycero-beta-D-manno-heptose 1-phosphate adenylyltransferase</fullName>
        <ecNumber evidence="1">2.7.7.70</ecNumber>
    </recommendedName>
</protein>
<keyword evidence="6" id="KW-0119">Carbohydrate metabolism</keyword>
<dbReference type="NCBIfam" id="TIGR02199">
    <property type="entry name" value="rfaE_dom_II"/>
    <property type="match status" value="1"/>
</dbReference>
<evidence type="ECO:0000256" key="7">
    <source>
        <dbReference type="ARBA" id="ARBA00047428"/>
    </source>
</evidence>
<comment type="catalytic activity">
    <reaction evidence="7">
        <text>D-glycero-beta-D-manno-heptose 1-phosphate + ATP + H(+) = ADP-D-glycero-beta-D-manno-heptose + diphosphate</text>
        <dbReference type="Rhea" id="RHEA:27465"/>
        <dbReference type="ChEBI" id="CHEBI:15378"/>
        <dbReference type="ChEBI" id="CHEBI:30616"/>
        <dbReference type="ChEBI" id="CHEBI:33019"/>
        <dbReference type="ChEBI" id="CHEBI:59967"/>
        <dbReference type="ChEBI" id="CHEBI:61593"/>
        <dbReference type="EC" id="2.7.7.70"/>
    </reaction>
</comment>
<evidence type="ECO:0000256" key="2">
    <source>
        <dbReference type="ARBA" id="ARBA00022679"/>
    </source>
</evidence>
<dbReference type="SUPFAM" id="SSF52374">
    <property type="entry name" value="Nucleotidylyl transferase"/>
    <property type="match status" value="1"/>
</dbReference>
<dbReference type="InterPro" id="IPR004821">
    <property type="entry name" value="Cyt_trans-like"/>
</dbReference>
<proteinExistence type="predicted"/>
<dbReference type="InterPro" id="IPR050385">
    <property type="entry name" value="Archaeal_FAD_synthase"/>
</dbReference>
<dbReference type="GO" id="GO:0016779">
    <property type="term" value="F:nucleotidyltransferase activity"/>
    <property type="evidence" value="ECO:0007669"/>
    <property type="project" value="UniProtKB-KW"/>
</dbReference>
<evidence type="ECO:0000256" key="5">
    <source>
        <dbReference type="ARBA" id="ARBA00022840"/>
    </source>
</evidence>
<dbReference type="GO" id="GO:0005975">
    <property type="term" value="P:carbohydrate metabolic process"/>
    <property type="evidence" value="ECO:0007669"/>
    <property type="project" value="InterPro"/>
</dbReference>
<dbReference type="GO" id="GO:0005524">
    <property type="term" value="F:ATP binding"/>
    <property type="evidence" value="ECO:0007669"/>
    <property type="project" value="UniProtKB-KW"/>
</dbReference>
<evidence type="ECO:0000313" key="9">
    <source>
        <dbReference type="EMBL" id="GAG21578.1"/>
    </source>
</evidence>
<feature type="domain" description="Cytidyltransferase-like" evidence="8">
    <location>
        <begin position="23"/>
        <end position="137"/>
    </location>
</feature>
<accession>X0WAH8</accession>
<dbReference type="PANTHER" id="PTHR43793">
    <property type="entry name" value="FAD SYNTHASE"/>
    <property type="match status" value="1"/>
</dbReference>
<keyword evidence="4" id="KW-0547">Nucleotide-binding</keyword>
<reference evidence="9" key="1">
    <citation type="journal article" date="2014" name="Front. Microbiol.">
        <title>High frequency of phylogenetically diverse reductive dehalogenase-homologous genes in deep subseafloor sedimentary metagenomes.</title>
        <authorList>
            <person name="Kawai M."/>
            <person name="Futagami T."/>
            <person name="Toyoda A."/>
            <person name="Takaki Y."/>
            <person name="Nishi S."/>
            <person name="Hori S."/>
            <person name="Arai W."/>
            <person name="Tsubouchi T."/>
            <person name="Morono Y."/>
            <person name="Uchiyama I."/>
            <person name="Ito T."/>
            <person name="Fujiyama A."/>
            <person name="Inagaki F."/>
            <person name="Takami H."/>
        </authorList>
    </citation>
    <scope>NUCLEOTIDE SEQUENCE</scope>
    <source>
        <strain evidence="9">Expedition CK06-06</strain>
    </source>
</reference>
<organism evidence="9">
    <name type="scientific">marine sediment metagenome</name>
    <dbReference type="NCBI Taxonomy" id="412755"/>
    <lineage>
        <taxon>unclassified sequences</taxon>
        <taxon>metagenomes</taxon>
        <taxon>ecological metagenomes</taxon>
    </lineage>
</organism>
<dbReference type="EC" id="2.7.7.70" evidence="1"/>
<evidence type="ECO:0000259" key="8">
    <source>
        <dbReference type="Pfam" id="PF01467"/>
    </source>
</evidence>
<dbReference type="GO" id="GO:0016773">
    <property type="term" value="F:phosphotransferase activity, alcohol group as acceptor"/>
    <property type="evidence" value="ECO:0007669"/>
    <property type="project" value="InterPro"/>
</dbReference>
<dbReference type="Gene3D" id="3.40.50.620">
    <property type="entry name" value="HUPs"/>
    <property type="match status" value="1"/>
</dbReference>
<keyword evidence="3" id="KW-0548">Nucleotidyltransferase</keyword>
<comment type="caution">
    <text evidence="9">The sequence shown here is derived from an EMBL/GenBank/DDBJ whole genome shotgun (WGS) entry which is preliminary data.</text>
</comment>
<gene>
    <name evidence="9" type="ORF">S01H1_53116</name>
</gene>
<dbReference type="EMBL" id="BARS01034379">
    <property type="protein sequence ID" value="GAG21578.1"/>
    <property type="molecule type" value="Genomic_DNA"/>
</dbReference>
<evidence type="ECO:0000256" key="4">
    <source>
        <dbReference type="ARBA" id="ARBA00022741"/>
    </source>
</evidence>
<dbReference type="NCBIfam" id="TIGR00125">
    <property type="entry name" value="cyt_tran_rel"/>
    <property type="match status" value="1"/>
</dbReference>
<dbReference type="InterPro" id="IPR011914">
    <property type="entry name" value="RfaE_dom_II"/>
</dbReference>
<dbReference type="InterPro" id="IPR014729">
    <property type="entry name" value="Rossmann-like_a/b/a_fold"/>
</dbReference>
<dbReference type="Pfam" id="PF01467">
    <property type="entry name" value="CTP_transf_like"/>
    <property type="match status" value="1"/>
</dbReference>
<sequence length="153" mass="16946">MLSRAEAIRAVREVQRRGERVVFTNGCFDVLHVGHVRSLEQAHGLGDRLIVAVNSDASVRRLKGAGRPVVPARQRVEVLAALACVDWVVVFRDDTPRSLIRALRPDVLAKGGDWSLDAIVGGEDVRSWGGRVVRLRQVPGVRTSRIVEKLRRS</sequence>